<accession>A0A812UKZ1</accession>
<dbReference type="Gene3D" id="2.60.120.590">
    <property type="entry name" value="Alpha-ketoglutarate-dependent dioxygenase AlkB-like"/>
    <property type="match status" value="1"/>
</dbReference>
<comment type="caution">
    <text evidence="3">The sequence shown here is derived from an EMBL/GenBank/DDBJ whole genome shotgun (WGS) entry which is preliminary data.</text>
</comment>
<feature type="region of interest" description="Disordered" evidence="1">
    <location>
        <begin position="587"/>
        <end position="612"/>
    </location>
</feature>
<evidence type="ECO:0000259" key="2">
    <source>
        <dbReference type="PROSITE" id="PS51471"/>
    </source>
</evidence>
<evidence type="ECO:0000313" key="4">
    <source>
        <dbReference type="Proteomes" id="UP000604046"/>
    </source>
</evidence>
<dbReference type="PROSITE" id="PS51471">
    <property type="entry name" value="FE2OG_OXY"/>
    <property type="match status" value="1"/>
</dbReference>
<protein>
    <submittedName>
        <fullName evidence="3">LCP2 protein</fullName>
    </submittedName>
</protein>
<feature type="region of interest" description="Disordered" evidence="1">
    <location>
        <begin position="504"/>
        <end position="533"/>
    </location>
</feature>
<name>A0A812UKZ1_9DINO</name>
<organism evidence="3 4">
    <name type="scientific">Symbiodinium natans</name>
    <dbReference type="NCBI Taxonomy" id="878477"/>
    <lineage>
        <taxon>Eukaryota</taxon>
        <taxon>Sar</taxon>
        <taxon>Alveolata</taxon>
        <taxon>Dinophyceae</taxon>
        <taxon>Suessiales</taxon>
        <taxon>Symbiodiniaceae</taxon>
        <taxon>Symbiodinium</taxon>
    </lineage>
</organism>
<feature type="compositionally biased region" description="Basic and acidic residues" evidence="1">
    <location>
        <begin position="519"/>
        <end position="528"/>
    </location>
</feature>
<dbReference type="AlphaFoldDB" id="A0A812UKZ1"/>
<dbReference type="InterPro" id="IPR005123">
    <property type="entry name" value="Oxoglu/Fe-dep_dioxygenase_dom"/>
</dbReference>
<feature type="domain" description="Fe2OG dioxygenase" evidence="2">
    <location>
        <begin position="311"/>
        <end position="417"/>
    </location>
</feature>
<gene>
    <name evidence="3" type="primary">LCP2</name>
    <name evidence="3" type="ORF">SNAT2548_LOCUS32554</name>
</gene>
<evidence type="ECO:0000256" key="1">
    <source>
        <dbReference type="SAM" id="MobiDB-lite"/>
    </source>
</evidence>
<keyword evidence="4" id="KW-1185">Reference proteome</keyword>
<feature type="compositionally biased region" description="Basic and acidic residues" evidence="1">
    <location>
        <begin position="84"/>
        <end position="99"/>
    </location>
</feature>
<dbReference type="Proteomes" id="UP000604046">
    <property type="component" value="Unassembled WGS sequence"/>
</dbReference>
<dbReference type="SUPFAM" id="SSF51197">
    <property type="entry name" value="Clavaminate synthase-like"/>
    <property type="match status" value="1"/>
</dbReference>
<evidence type="ECO:0000313" key="3">
    <source>
        <dbReference type="EMBL" id="CAE7571485.1"/>
    </source>
</evidence>
<dbReference type="InterPro" id="IPR037151">
    <property type="entry name" value="AlkB-like_sf"/>
</dbReference>
<dbReference type="PANTHER" id="PTHR42256">
    <property type="entry name" value="OXOGLUTARATE/IRON-DEPENDENT DIOXYGENASE"/>
    <property type="match status" value="1"/>
</dbReference>
<sequence>MDSLLANIQVERVRWHTRARIGCVERTILMQARFHLPAECEEVAEFVATGHVKSREPVREEAPRLPELEWVWALGGADLVSLHGRGEEEEREEERRGNEEVADFSHMPPAAGQDMEVEAVCCRTRAYEAVTDKVVAETTQLDSTFGVPVSAVADERRGEAVCTDSTAPIRTATITAALEIAFPRLLRASQCAGMAFFNHPTGAHVPQTGELDCEGPIARSQTRRPRLKDKAAPLPPALGGAGSCIHLNAALCQHDDFSLFEAVEKDIEAASYQRPGDALGFHRSRKHLQIWGDALSGSQAFASVITRALAMFDLTLVDCWANLYRSEDDFKSWHHDNYQDWTPRPTATIGLSLGQARALAFQDARTKGEHHVLQQNGDIFAFDEPFNNFFKHSVPAAKSPAGAVCGKRISIILFVNEQEHVPRTLRVKMPGMRDSIPLSVCWDAWDTCGCGSLCRRARRLSEEIEIDEPSLKQLLPLFDQLAKAQTFYHVKKPVCQSANMADDIRMTRGPPLGDTGPGEPDHRTDGEGLKPCQPARSFYTMPRRSEGHSTGKAADPGMFTTFIPSTHEPANTHHFTAYRAPAVPMAPTSPTPAPTTAARLSEATSPSNFPAPRAREDPELLAARQALTLQGAQQVLAILRGRKLIENRAWRIPQGWYAIHAGAQHINEDRAARIRAVWPDAPPEECHGESLPHGAILGLFYVHSHTTPQGCLPGYVWARGPICHVISKSVELLRPVHCRGGKGLWDLEVWQVQQIQQQFTEINIRVHDLTEVLPRGSCVSQASA</sequence>
<dbReference type="OrthoDB" id="204971at2759"/>
<dbReference type="PANTHER" id="PTHR42256:SF1">
    <property type="entry name" value="FE2OG DIOXYGENASE DOMAIN-CONTAINING PROTEIN"/>
    <property type="match status" value="1"/>
</dbReference>
<proteinExistence type="predicted"/>
<reference evidence="3" key="1">
    <citation type="submission" date="2021-02" db="EMBL/GenBank/DDBJ databases">
        <authorList>
            <person name="Dougan E. K."/>
            <person name="Rhodes N."/>
            <person name="Thang M."/>
            <person name="Chan C."/>
        </authorList>
    </citation>
    <scope>NUCLEOTIDE SEQUENCE</scope>
</reference>
<dbReference type="EMBL" id="CAJNDS010002715">
    <property type="protein sequence ID" value="CAE7571485.1"/>
    <property type="molecule type" value="Genomic_DNA"/>
</dbReference>
<feature type="region of interest" description="Disordered" evidence="1">
    <location>
        <begin position="83"/>
        <end position="108"/>
    </location>
</feature>